<name>A0A0F9LUU6_9ZZZZ</name>
<dbReference type="EMBL" id="LAZR01006621">
    <property type="protein sequence ID" value="KKM90826.1"/>
    <property type="molecule type" value="Genomic_DNA"/>
</dbReference>
<evidence type="ECO:0000313" key="3">
    <source>
        <dbReference type="EMBL" id="KKM90826.1"/>
    </source>
</evidence>
<dbReference type="NCBIfam" id="TIGR00696">
    <property type="entry name" value="wecG_tagA_cpsF"/>
    <property type="match status" value="1"/>
</dbReference>
<accession>A0A0F9LUU6</accession>
<keyword evidence="2" id="KW-0808">Transferase</keyword>
<evidence type="ECO:0000256" key="2">
    <source>
        <dbReference type="ARBA" id="ARBA00022679"/>
    </source>
</evidence>
<protein>
    <submittedName>
        <fullName evidence="3">Uncharacterized protein</fullName>
    </submittedName>
</protein>
<gene>
    <name evidence="3" type="ORF">LCGC14_1234700</name>
</gene>
<dbReference type="InterPro" id="IPR004629">
    <property type="entry name" value="WecG_TagA_CpsF"/>
</dbReference>
<evidence type="ECO:0000256" key="1">
    <source>
        <dbReference type="ARBA" id="ARBA00022676"/>
    </source>
</evidence>
<comment type="caution">
    <text evidence="3">The sequence shown here is derived from an EMBL/GenBank/DDBJ whole genome shotgun (WGS) entry which is preliminary data.</text>
</comment>
<keyword evidence="1" id="KW-0328">Glycosyltransferase</keyword>
<dbReference type="Pfam" id="PF03808">
    <property type="entry name" value="Glyco_tran_WecG"/>
    <property type="match status" value="1"/>
</dbReference>
<dbReference type="GO" id="GO:0016758">
    <property type="term" value="F:hexosyltransferase activity"/>
    <property type="evidence" value="ECO:0007669"/>
    <property type="project" value="TreeGrafter"/>
</dbReference>
<dbReference type="AlphaFoldDB" id="A0A0F9LUU6"/>
<reference evidence="3" key="1">
    <citation type="journal article" date="2015" name="Nature">
        <title>Complex archaea that bridge the gap between prokaryotes and eukaryotes.</title>
        <authorList>
            <person name="Spang A."/>
            <person name="Saw J.H."/>
            <person name="Jorgensen S.L."/>
            <person name="Zaremba-Niedzwiedzka K."/>
            <person name="Martijn J."/>
            <person name="Lind A.E."/>
            <person name="van Eijk R."/>
            <person name="Schleper C."/>
            <person name="Guy L."/>
            <person name="Ettema T.J."/>
        </authorList>
    </citation>
    <scope>NUCLEOTIDE SEQUENCE</scope>
</reference>
<organism evidence="3">
    <name type="scientific">marine sediment metagenome</name>
    <dbReference type="NCBI Taxonomy" id="412755"/>
    <lineage>
        <taxon>unclassified sequences</taxon>
        <taxon>metagenomes</taxon>
        <taxon>ecological metagenomes</taxon>
    </lineage>
</organism>
<sequence length="249" mass="28666">MKRIELFEIGIDNISMEETFNVIEQLIKKKKPSLVVTPNVHHINILKNDDEFKKIYRQASMALPDSTPLIWASKLLGTPLKEKVAGSDLLPSFCKIAARKRYELFFLGSGPSIAKKAANILTKKYPGLKIVGTYSPPFGFENDEDENRKIVAMIKKCTPDVLFVGLGAPKQEKWIWRYKDEINVPVSIAVGASFDFVAGNVKRAPKWMQHIGFEWFFRLCQEPRRLWKRYLVGNIMFLWLVLKEFIKSD</sequence>
<dbReference type="CDD" id="cd06533">
    <property type="entry name" value="Glyco_transf_WecG_TagA"/>
    <property type="match status" value="1"/>
</dbReference>
<dbReference type="PANTHER" id="PTHR34136">
    <property type="match status" value="1"/>
</dbReference>
<dbReference type="PANTHER" id="PTHR34136:SF1">
    <property type="entry name" value="UDP-N-ACETYL-D-MANNOSAMINURONIC ACID TRANSFERASE"/>
    <property type="match status" value="1"/>
</dbReference>
<proteinExistence type="predicted"/>